<evidence type="ECO:0000256" key="5">
    <source>
        <dbReference type="ARBA" id="ARBA00022722"/>
    </source>
</evidence>
<evidence type="ECO:0000313" key="17">
    <source>
        <dbReference type="Proteomes" id="UP000053989"/>
    </source>
</evidence>
<dbReference type="SUPFAM" id="SSF50630">
    <property type="entry name" value="Acid proteases"/>
    <property type="match status" value="1"/>
</dbReference>
<feature type="domain" description="Reverse transcriptase" evidence="14">
    <location>
        <begin position="612"/>
        <end position="792"/>
    </location>
</feature>
<evidence type="ECO:0000256" key="1">
    <source>
        <dbReference type="ARBA" id="ARBA00012493"/>
    </source>
</evidence>
<dbReference type="Pfam" id="PF00098">
    <property type="entry name" value="zf-CCHC"/>
    <property type="match status" value="1"/>
</dbReference>
<dbReference type="Gene3D" id="3.30.70.270">
    <property type="match status" value="2"/>
</dbReference>
<dbReference type="InterPro" id="IPR000477">
    <property type="entry name" value="RT_dom"/>
</dbReference>
<dbReference type="InterPro" id="IPR001584">
    <property type="entry name" value="Integrase_cat-core"/>
</dbReference>
<feature type="domain" description="Chromo" evidence="12">
    <location>
        <begin position="1361"/>
        <end position="1420"/>
    </location>
</feature>
<dbReference type="SUPFAM" id="SSF53098">
    <property type="entry name" value="Ribonuclease H-like"/>
    <property type="match status" value="1"/>
</dbReference>
<organism evidence="16 17">
    <name type="scientific">Scleroderma citrinum Foug A</name>
    <dbReference type="NCBI Taxonomy" id="1036808"/>
    <lineage>
        <taxon>Eukaryota</taxon>
        <taxon>Fungi</taxon>
        <taxon>Dikarya</taxon>
        <taxon>Basidiomycota</taxon>
        <taxon>Agaricomycotina</taxon>
        <taxon>Agaricomycetes</taxon>
        <taxon>Agaricomycetidae</taxon>
        <taxon>Boletales</taxon>
        <taxon>Sclerodermatineae</taxon>
        <taxon>Sclerodermataceae</taxon>
        <taxon>Scleroderma</taxon>
    </lineage>
</organism>
<feature type="domain" description="CCHC-type" evidence="13">
    <location>
        <begin position="212"/>
        <end position="227"/>
    </location>
</feature>
<dbReference type="InterPro" id="IPR012337">
    <property type="entry name" value="RNaseH-like_sf"/>
</dbReference>
<dbReference type="Pfam" id="PF17921">
    <property type="entry name" value="Integrase_H2C2"/>
    <property type="match status" value="1"/>
</dbReference>
<dbReference type="InterPro" id="IPR041588">
    <property type="entry name" value="Integrase_H2C2"/>
</dbReference>
<evidence type="ECO:0000256" key="4">
    <source>
        <dbReference type="ARBA" id="ARBA00022695"/>
    </source>
</evidence>
<keyword evidence="9" id="KW-0695">RNA-directed DNA polymerase</keyword>
<dbReference type="Gene3D" id="4.10.60.10">
    <property type="entry name" value="Zinc finger, CCHC-type"/>
    <property type="match status" value="1"/>
</dbReference>
<keyword evidence="8" id="KW-0694">RNA-binding</keyword>
<dbReference type="InterPro" id="IPR043128">
    <property type="entry name" value="Rev_trsase/Diguanyl_cyclase"/>
</dbReference>
<protein>
    <recommendedName>
        <fullName evidence="1">RNA-directed DNA polymerase</fullName>
        <ecNumber evidence="1">2.7.7.49</ecNumber>
    </recommendedName>
</protein>
<gene>
    <name evidence="16" type="ORF">SCLCIDRAFT_33092</name>
</gene>
<dbReference type="SUPFAM" id="SSF57756">
    <property type="entry name" value="Retrovirus zinc finger-like domains"/>
    <property type="match status" value="1"/>
</dbReference>
<dbReference type="InterPro" id="IPR021109">
    <property type="entry name" value="Peptidase_aspartic_dom_sf"/>
</dbReference>
<dbReference type="GO" id="GO:0016787">
    <property type="term" value="F:hydrolase activity"/>
    <property type="evidence" value="ECO:0007669"/>
    <property type="project" value="UniProtKB-KW"/>
</dbReference>
<evidence type="ECO:0000259" key="13">
    <source>
        <dbReference type="PROSITE" id="PS50158"/>
    </source>
</evidence>
<sequence>MANLQLLLQQLAKGQINLQNHIAALANAQAAPAAAARKKVVTNPGTYNGSPAKFHEWWSKIKIWMQVSMQGATDTKVAMAVYSRLTGPKAGCWAQGLRQRIDEFLAQFEALKVQSGCPDEYARDLLKRAVSWKILEQVYLQAVARDTYLNLCDSVRDMGRAQELFIINSKGSPRYSQGPYTSSSSSASGSGAPMDIGAANTRPQPRGKGLQCYNCQGFGHIARECTQPRRPQQQQQTRSAQHQGGNSDDERVNASDDKTGIIALKSPLDTAICVLKYRLSLTTDNTARTIYTYQISLLEEKIAKIHKKLVTSVPSPISVSLNKYASLVVEDVGTQCTMDRADTTASFVSPSATVPSMRVPRSGPAPDVKRGVLNPRVLINGQEFPSLASSDSESPTDDLEVWIPVRVRGPINTIEVEALLDSGATGCFVDKSWALDRCLRLSKLVKPIPVLNVDGTRNQEGDITHYVLLTVGVGKHAERLWCAVTCLGKVPLILGHNWLKKHNPDIDWTTGDVKLSHCPPKCKSLMDTRFTKLISDSESQETWVQATKNHKSKGDVNESTLEEAQKLVPHEYWDYLGVFSKSKKDFPLKKGRLIPLSVDEQKEVEAFLDDQLSKGYIWPSNSQQTSLVFFVPKKDGKKRMVQDYHYLNDWTVKNNYLLLLISQLVDKLKGCKLFMKMDLRWGYNNVRIHEGDEWKAAFTTHKGSFEPLVMYFGLCNSPATFQKMMNEIFHDISDVYIVYIDDLMIFTPTDNQEEHDRIMLEVLKRLRNNDLFVKPKKCHFRVTEVDFLGMIVSHDRIKMDPEKVNAILKWPEPMNVKQVRAFLGLGNFYRHFIKDYAVISHPMVDLTCKDIIFNFGDKEKASFEALKAAFTTAPILQYPDQDHEFRLETDAPIAYMSHSMTPPEQNYLIHDKEMLAIIKATEAWHHYLEATPYAFEIHTDHNNLLYFMKSQNLSKRQARWQQWMTRFLYQLIYKKRSQMHVADPLSDDNKDQVLLNPVTIKSIDVTDRMYEECQSLITDFHDTPVAGHKGVKATYNGLRKHYIWNRMKEQIQTYVKHCQKCQQSKVSNQKTSGSLIPLPTPSGPWQDVTMDFTEMLESLGYNYILVVVDRFSKEVVFVPCTKEETAYSTAELFRDHVWCQHGLPSTIVSDHGSVFASNFLGELYKLLGIKRKMSTAFHPQTDGQTERLNRKINQYLRTYINDRQSEWAKWIKIAQFVWNNMVSEVTTDSPFGITWSYSPRMGMEPAETTAPAAKDFAVIFNKVVEALEKAKLSMKVQADKHRNSAPDYKVGQQVWLSTDNLRMLNRTSKKLTEKWIGPYETLRIHPVVNVSHVKPYLGPLPGQPVSRPSLIQVSEEHDEEYEVDYIVASCIYRRQLQYLVHWKGYEEHERTWEPAFNVKNAPLVVEHFYKENPSAPQKLCMAQLDFDSLFKPVPTNLTICEAQFCSLESCS</sequence>
<dbReference type="FunFam" id="3.30.420.10:FF:000032">
    <property type="entry name" value="Retrovirus-related Pol polyprotein from transposon 297-like Protein"/>
    <property type="match status" value="1"/>
</dbReference>
<dbReference type="SUPFAM" id="SSF56672">
    <property type="entry name" value="DNA/RNA polymerases"/>
    <property type="match status" value="1"/>
</dbReference>
<accession>A0A0C3D629</accession>
<dbReference type="GO" id="GO:0015074">
    <property type="term" value="P:DNA integration"/>
    <property type="evidence" value="ECO:0007669"/>
    <property type="project" value="InterPro"/>
</dbReference>
<evidence type="ECO:0000256" key="9">
    <source>
        <dbReference type="ARBA" id="ARBA00022918"/>
    </source>
</evidence>
<dbReference type="InterPro" id="IPR000953">
    <property type="entry name" value="Chromo/chromo_shadow_dom"/>
</dbReference>
<dbReference type="CDD" id="cd00024">
    <property type="entry name" value="CD_CSD"/>
    <property type="match status" value="1"/>
</dbReference>
<dbReference type="PROSITE" id="PS50878">
    <property type="entry name" value="RT_POL"/>
    <property type="match status" value="1"/>
</dbReference>
<feature type="region of interest" description="Disordered" evidence="11">
    <location>
        <begin position="174"/>
        <end position="205"/>
    </location>
</feature>
<dbReference type="InterPro" id="IPR036397">
    <property type="entry name" value="RNaseH_sf"/>
</dbReference>
<keyword evidence="6" id="KW-0255">Endonuclease</keyword>
<dbReference type="InterPro" id="IPR036875">
    <property type="entry name" value="Znf_CCHC_sf"/>
</dbReference>
<dbReference type="PROSITE" id="PS50994">
    <property type="entry name" value="INTEGRASE"/>
    <property type="match status" value="1"/>
</dbReference>
<dbReference type="Proteomes" id="UP000053989">
    <property type="component" value="Unassembled WGS sequence"/>
</dbReference>
<dbReference type="GO" id="GO:0003964">
    <property type="term" value="F:RNA-directed DNA polymerase activity"/>
    <property type="evidence" value="ECO:0007669"/>
    <property type="project" value="UniProtKB-KW"/>
</dbReference>
<feature type="region of interest" description="Disordered" evidence="11">
    <location>
        <begin position="226"/>
        <end position="254"/>
    </location>
</feature>
<dbReference type="SMART" id="SM00343">
    <property type="entry name" value="ZnF_C2HC"/>
    <property type="match status" value="1"/>
</dbReference>
<dbReference type="Pfam" id="PF00385">
    <property type="entry name" value="Chromo"/>
    <property type="match status" value="1"/>
</dbReference>
<dbReference type="InterPro" id="IPR041373">
    <property type="entry name" value="RT_RNaseH"/>
</dbReference>
<dbReference type="InterPro" id="IPR001878">
    <property type="entry name" value="Znf_CCHC"/>
</dbReference>
<keyword evidence="5" id="KW-0540">Nuclease</keyword>
<dbReference type="Pfam" id="PF17917">
    <property type="entry name" value="RT_RNaseH"/>
    <property type="match status" value="1"/>
</dbReference>
<feature type="domain" description="Integrase catalytic" evidence="15">
    <location>
        <begin position="1080"/>
        <end position="1253"/>
    </location>
</feature>
<dbReference type="CDD" id="cd01647">
    <property type="entry name" value="RT_LTR"/>
    <property type="match status" value="1"/>
</dbReference>
<evidence type="ECO:0000256" key="8">
    <source>
        <dbReference type="ARBA" id="ARBA00022884"/>
    </source>
</evidence>
<dbReference type="Gene3D" id="2.40.50.40">
    <property type="match status" value="1"/>
</dbReference>
<feature type="compositionally biased region" description="Low complexity" evidence="11">
    <location>
        <begin position="182"/>
        <end position="192"/>
    </location>
</feature>
<evidence type="ECO:0000256" key="3">
    <source>
        <dbReference type="ARBA" id="ARBA00022679"/>
    </source>
</evidence>
<dbReference type="GO" id="GO:0004519">
    <property type="term" value="F:endonuclease activity"/>
    <property type="evidence" value="ECO:0007669"/>
    <property type="project" value="UniProtKB-KW"/>
</dbReference>
<keyword evidence="4" id="KW-0548">Nucleotidyltransferase</keyword>
<dbReference type="Gene3D" id="3.30.420.10">
    <property type="entry name" value="Ribonuclease H-like superfamily/Ribonuclease H"/>
    <property type="match status" value="1"/>
</dbReference>
<keyword evidence="3" id="KW-0808">Transferase</keyword>
<dbReference type="GO" id="GO:0005634">
    <property type="term" value="C:nucleus"/>
    <property type="evidence" value="ECO:0007669"/>
    <property type="project" value="UniProtKB-ARBA"/>
</dbReference>
<evidence type="ECO:0000256" key="6">
    <source>
        <dbReference type="ARBA" id="ARBA00022759"/>
    </source>
</evidence>
<dbReference type="HOGENOM" id="CLU_000384_38_1_1"/>
<dbReference type="PANTHER" id="PTHR37984:SF5">
    <property type="entry name" value="PROTEIN NYNRIN-LIKE"/>
    <property type="match status" value="1"/>
</dbReference>
<dbReference type="SUPFAM" id="SSF54160">
    <property type="entry name" value="Chromo domain-like"/>
    <property type="match status" value="1"/>
</dbReference>
<evidence type="ECO:0000256" key="11">
    <source>
        <dbReference type="SAM" id="MobiDB-lite"/>
    </source>
</evidence>
<dbReference type="Gene3D" id="1.10.340.70">
    <property type="match status" value="1"/>
</dbReference>
<name>A0A0C3D629_9AGAM</name>
<dbReference type="InterPro" id="IPR023780">
    <property type="entry name" value="Chromo_domain"/>
</dbReference>
<dbReference type="InterPro" id="IPR043502">
    <property type="entry name" value="DNA/RNA_pol_sf"/>
</dbReference>
<dbReference type="CDD" id="cd00303">
    <property type="entry name" value="retropepsin_like"/>
    <property type="match status" value="1"/>
</dbReference>
<dbReference type="EC" id="2.7.7.49" evidence="1"/>
<dbReference type="Gene3D" id="2.40.70.10">
    <property type="entry name" value="Acid Proteases"/>
    <property type="match status" value="1"/>
</dbReference>
<evidence type="ECO:0000256" key="7">
    <source>
        <dbReference type="ARBA" id="ARBA00022801"/>
    </source>
</evidence>
<dbReference type="CDD" id="cd09274">
    <property type="entry name" value="RNase_HI_RT_Ty3"/>
    <property type="match status" value="1"/>
</dbReference>
<dbReference type="InterPro" id="IPR016197">
    <property type="entry name" value="Chromo-like_dom_sf"/>
</dbReference>
<keyword evidence="2" id="KW-0507">mRNA processing</keyword>
<dbReference type="GO" id="GO:0006338">
    <property type="term" value="P:chromatin remodeling"/>
    <property type="evidence" value="ECO:0007669"/>
    <property type="project" value="UniProtKB-ARBA"/>
</dbReference>
<proteinExistence type="predicted"/>
<dbReference type="STRING" id="1036808.A0A0C3D629"/>
<dbReference type="GO" id="GO:0003723">
    <property type="term" value="F:RNA binding"/>
    <property type="evidence" value="ECO:0007669"/>
    <property type="project" value="UniProtKB-KW"/>
</dbReference>
<evidence type="ECO:0000259" key="15">
    <source>
        <dbReference type="PROSITE" id="PS50994"/>
    </source>
</evidence>
<feature type="compositionally biased region" description="Low complexity" evidence="11">
    <location>
        <begin position="228"/>
        <end position="238"/>
    </location>
</feature>
<dbReference type="GO" id="GO:0008270">
    <property type="term" value="F:zinc ion binding"/>
    <property type="evidence" value="ECO:0007669"/>
    <property type="project" value="UniProtKB-KW"/>
</dbReference>
<dbReference type="FunFam" id="3.30.70.270:FF:000020">
    <property type="entry name" value="Transposon Tf2-6 polyprotein-like Protein"/>
    <property type="match status" value="1"/>
</dbReference>
<evidence type="ECO:0000256" key="2">
    <source>
        <dbReference type="ARBA" id="ARBA00022664"/>
    </source>
</evidence>
<evidence type="ECO:0000259" key="12">
    <source>
        <dbReference type="PROSITE" id="PS50013"/>
    </source>
</evidence>
<reference evidence="16 17" key="1">
    <citation type="submission" date="2014-04" db="EMBL/GenBank/DDBJ databases">
        <authorList>
            <consortium name="DOE Joint Genome Institute"/>
            <person name="Kuo A."/>
            <person name="Kohler A."/>
            <person name="Nagy L.G."/>
            <person name="Floudas D."/>
            <person name="Copeland A."/>
            <person name="Barry K.W."/>
            <person name="Cichocki N."/>
            <person name="Veneault-Fourrey C."/>
            <person name="LaButti K."/>
            <person name="Lindquist E.A."/>
            <person name="Lipzen A."/>
            <person name="Lundell T."/>
            <person name="Morin E."/>
            <person name="Murat C."/>
            <person name="Sun H."/>
            <person name="Tunlid A."/>
            <person name="Henrissat B."/>
            <person name="Grigoriev I.V."/>
            <person name="Hibbett D.S."/>
            <person name="Martin F."/>
            <person name="Nordberg H.P."/>
            <person name="Cantor M.N."/>
            <person name="Hua S.X."/>
        </authorList>
    </citation>
    <scope>NUCLEOTIDE SEQUENCE [LARGE SCALE GENOMIC DNA]</scope>
    <source>
        <strain evidence="16 17">Foug A</strain>
    </source>
</reference>
<evidence type="ECO:0000259" key="14">
    <source>
        <dbReference type="PROSITE" id="PS50878"/>
    </source>
</evidence>
<dbReference type="PANTHER" id="PTHR37984">
    <property type="entry name" value="PROTEIN CBG26694"/>
    <property type="match status" value="1"/>
</dbReference>
<dbReference type="PROSITE" id="PS50158">
    <property type="entry name" value="ZF_CCHC"/>
    <property type="match status" value="1"/>
</dbReference>
<reference evidence="17" key="2">
    <citation type="submission" date="2015-01" db="EMBL/GenBank/DDBJ databases">
        <title>Evolutionary Origins and Diversification of the Mycorrhizal Mutualists.</title>
        <authorList>
            <consortium name="DOE Joint Genome Institute"/>
            <consortium name="Mycorrhizal Genomics Consortium"/>
            <person name="Kohler A."/>
            <person name="Kuo A."/>
            <person name="Nagy L.G."/>
            <person name="Floudas D."/>
            <person name="Copeland A."/>
            <person name="Barry K.W."/>
            <person name="Cichocki N."/>
            <person name="Veneault-Fourrey C."/>
            <person name="LaButti K."/>
            <person name="Lindquist E.A."/>
            <person name="Lipzen A."/>
            <person name="Lundell T."/>
            <person name="Morin E."/>
            <person name="Murat C."/>
            <person name="Riley R."/>
            <person name="Ohm R."/>
            <person name="Sun H."/>
            <person name="Tunlid A."/>
            <person name="Henrissat B."/>
            <person name="Grigoriev I.V."/>
            <person name="Hibbett D.S."/>
            <person name="Martin F."/>
        </authorList>
    </citation>
    <scope>NUCLEOTIDE SEQUENCE [LARGE SCALE GENOMIC DNA]</scope>
    <source>
        <strain evidence="17">Foug A</strain>
    </source>
</reference>
<keyword evidence="17" id="KW-1185">Reference proteome</keyword>
<keyword evidence="10" id="KW-0479">Metal-binding</keyword>
<evidence type="ECO:0000256" key="10">
    <source>
        <dbReference type="PROSITE-ProRule" id="PRU00047"/>
    </source>
</evidence>
<dbReference type="SMART" id="SM00298">
    <property type="entry name" value="CHROMO"/>
    <property type="match status" value="1"/>
</dbReference>
<dbReference type="PROSITE" id="PS50013">
    <property type="entry name" value="CHROMO_2"/>
    <property type="match status" value="1"/>
</dbReference>
<evidence type="ECO:0000313" key="16">
    <source>
        <dbReference type="EMBL" id="KIM51869.1"/>
    </source>
</evidence>
<dbReference type="InParanoid" id="A0A0C3D629"/>
<dbReference type="EMBL" id="KN822235">
    <property type="protein sequence ID" value="KIM51869.1"/>
    <property type="molecule type" value="Genomic_DNA"/>
</dbReference>
<dbReference type="Pfam" id="PF00665">
    <property type="entry name" value="rve"/>
    <property type="match status" value="1"/>
</dbReference>
<dbReference type="GO" id="GO:0006397">
    <property type="term" value="P:mRNA processing"/>
    <property type="evidence" value="ECO:0007669"/>
    <property type="project" value="UniProtKB-KW"/>
</dbReference>
<dbReference type="Pfam" id="PF00078">
    <property type="entry name" value="RVT_1"/>
    <property type="match status" value="1"/>
</dbReference>
<dbReference type="Gene3D" id="3.10.10.10">
    <property type="entry name" value="HIV Type 1 Reverse Transcriptase, subunit A, domain 1"/>
    <property type="match status" value="1"/>
</dbReference>
<keyword evidence="10" id="KW-0862">Zinc</keyword>
<dbReference type="InterPro" id="IPR050951">
    <property type="entry name" value="Retrovirus_Pol_polyprotein"/>
</dbReference>
<keyword evidence="7" id="KW-0378">Hydrolase</keyword>
<dbReference type="OrthoDB" id="2680570at2759"/>
<keyword evidence="10" id="KW-0863">Zinc-finger</keyword>